<keyword evidence="1" id="KW-0472">Membrane</keyword>
<proteinExistence type="predicted"/>
<reference evidence="2" key="1">
    <citation type="submission" date="2021-01" db="EMBL/GenBank/DDBJ databases">
        <authorList>
            <consortium name="Genoscope - CEA"/>
            <person name="William W."/>
        </authorList>
    </citation>
    <scope>NUCLEOTIDE SEQUENCE</scope>
</reference>
<keyword evidence="1" id="KW-0812">Transmembrane</keyword>
<dbReference type="Proteomes" id="UP001295469">
    <property type="component" value="Chromosome C08"/>
</dbReference>
<dbReference type="EMBL" id="HG994372">
    <property type="protein sequence ID" value="CAF2107064.1"/>
    <property type="molecule type" value="Genomic_DNA"/>
</dbReference>
<organism evidence="2">
    <name type="scientific">Brassica napus</name>
    <name type="common">Rape</name>
    <dbReference type="NCBI Taxonomy" id="3708"/>
    <lineage>
        <taxon>Eukaryota</taxon>
        <taxon>Viridiplantae</taxon>
        <taxon>Streptophyta</taxon>
        <taxon>Embryophyta</taxon>
        <taxon>Tracheophyta</taxon>
        <taxon>Spermatophyta</taxon>
        <taxon>Magnoliopsida</taxon>
        <taxon>eudicotyledons</taxon>
        <taxon>Gunneridae</taxon>
        <taxon>Pentapetalae</taxon>
        <taxon>rosids</taxon>
        <taxon>malvids</taxon>
        <taxon>Brassicales</taxon>
        <taxon>Brassicaceae</taxon>
        <taxon>Brassiceae</taxon>
        <taxon>Brassica</taxon>
    </lineage>
</organism>
<keyword evidence="1" id="KW-1133">Transmembrane helix</keyword>
<protein>
    <submittedName>
        <fullName evidence="2">(rape) hypothetical protein</fullName>
    </submittedName>
</protein>
<sequence>MNVVAITTVLIAMFTWERSCDLSNMEMLRTLTTIDLDSKLHAVAMSQRDTLVDQMRIDGVALALGIATVMLCMSIRNLRHGVKRTNKWSLMGLNLRPRVEFQIINMSHEAWDYHLQRRTMIKWTRYMRNVQVVES</sequence>
<name>A0A816TYE8_BRANA</name>
<evidence type="ECO:0000256" key="1">
    <source>
        <dbReference type="SAM" id="Phobius"/>
    </source>
</evidence>
<dbReference type="Gramene" id="CDX80720">
    <property type="protein sequence ID" value="CDX80720"/>
    <property type="gene ID" value="GSBRNA2T00134000001"/>
</dbReference>
<feature type="transmembrane region" description="Helical" evidence="1">
    <location>
        <begin position="59"/>
        <end position="78"/>
    </location>
</feature>
<accession>A0A816TYE8</accession>
<dbReference type="AlphaFoldDB" id="A0A816TYE8"/>
<evidence type="ECO:0000313" key="2">
    <source>
        <dbReference type="EMBL" id="CAF2107064.1"/>
    </source>
</evidence>
<gene>
    <name evidence="2" type="ORF">DARMORV10_C08P09130.1</name>
</gene>